<reference evidence="4" key="1">
    <citation type="submission" date="2017-09" db="EMBL/GenBank/DDBJ databases">
        <authorList>
            <person name="Varghese N."/>
            <person name="Submissions S."/>
        </authorList>
    </citation>
    <scope>NUCLEOTIDE SEQUENCE [LARGE SCALE GENOMIC DNA]</scope>
    <source>
        <strain evidence="4">C7</strain>
    </source>
</reference>
<keyword evidence="1" id="KW-0560">Oxidoreductase</keyword>
<feature type="domain" description="FAD dependent oxidoreductase" evidence="2">
    <location>
        <begin position="29"/>
        <end position="376"/>
    </location>
</feature>
<dbReference type="Pfam" id="PF01266">
    <property type="entry name" value="DAO"/>
    <property type="match status" value="1"/>
</dbReference>
<evidence type="ECO:0000256" key="1">
    <source>
        <dbReference type="ARBA" id="ARBA00023002"/>
    </source>
</evidence>
<accession>A0A2C9CLS8</accession>
<dbReference type="InterPro" id="IPR006076">
    <property type="entry name" value="FAD-dep_OxRdtase"/>
</dbReference>
<evidence type="ECO:0000313" key="3">
    <source>
        <dbReference type="EMBL" id="SOH92264.1"/>
    </source>
</evidence>
<dbReference type="Gene3D" id="3.50.50.60">
    <property type="entry name" value="FAD/NAD(P)-binding domain"/>
    <property type="match status" value="1"/>
</dbReference>
<dbReference type="SUPFAM" id="SSF51905">
    <property type="entry name" value="FAD/NAD(P)-binding domain"/>
    <property type="match status" value="1"/>
</dbReference>
<protein>
    <submittedName>
        <fullName evidence="3">Glycine/D-amino acid oxidase</fullName>
    </submittedName>
</protein>
<dbReference type="EMBL" id="OCTN01000001">
    <property type="protein sequence ID" value="SOH92264.1"/>
    <property type="molecule type" value="Genomic_DNA"/>
</dbReference>
<gene>
    <name evidence="3" type="ORF">SAMN06273572_101105</name>
</gene>
<proteinExistence type="predicted"/>
<dbReference type="GO" id="GO:0005737">
    <property type="term" value="C:cytoplasm"/>
    <property type="evidence" value="ECO:0007669"/>
    <property type="project" value="TreeGrafter"/>
</dbReference>
<keyword evidence="4" id="KW-1185">Reference proteome</keyword>
<evidence type="ECO:0000313" key="4">
    <source>
        <dbReference type="Proteomes" id="UP000220034"/>
    </source>
</evidence>
<dbReference type="PANTHER" id="PTHR13847">
    <property type="entry name" value="SARCOSINE DEHYDROGENASE-RELATED"/>
    <property type="match status" value="1"/>
</dbReference>
<dbReference type="AlphaFoldDB" id="A0A2C9CLS8"/>
<dbReference type="OrthoDB" id="9806601at2"/>
<name>A0A2C9CLS8_9RHOB</name>
<dbReference type="Gene3D" id="3.30.9.10">
    <property type="entry name" value="D-Amino Acid Oxidase, subunit A, domain 2"/>
    <property type="match status" value="1"/>
</dbReference>
<dbReference type="PANTHER" id="PTHR13847:SF275">
    <property type="entry name" value="GAMMA-GLUTAMYLPUTRESCINE OXIDOREDUCTASE"/>
    <property type="match status" value="1"/>
</dbReference>
<dbReference type="InterPro" id="IPR036188">
    <property type="entry name" value="FAD/NAD-bd_sf"/>
</dbReference>
<dbReference type="Proteomes" id="UP000220034">
    <property type="component" value="Unassembled WGS sequence"/>
</dbReference>
<dbReference type="RefSeq" id="WP_097927862.1">
    <property type="nucleotide sequence ID" value="NZ_OCTN01000001.1"/>
</dbReference>
<organism evidence="3 4">
    <name type="scientific">Pontivivens marinum</name>
    <dbReference type="NCBI Taxonomy" id="1690039"/>
    <lineage>
        <taxon>Bacteria</taxon>
        <taxon>Pseudomonadati</taxon>
        <taxon>Pseudomonadota</taxon>
        <taxon>Alphaproteobacteria</taxon>
        <taxon>Rhodobacterales</taxon>
        <taxon>Paracoccaceae</taxon>
        <taxon>Pontivivens</taxon>
    </lineage>
</organism>
<dbReference type="GO" id="GO:0016491">
    <property type="term" value="F:oxidoreductase activity"/>
    <property type="evidence" value="ECO:0007669"/>
    <property type="project" value="UniProtKB-KW"/>
</dbReference>
<evidence type="ECO:0000259" key="2">
    <source>
        <dbReference type="Pfam" id="PF01266"/>
    </source>
</evidence>
<sequence>MTKPPGLWRDTCAEPATHTPLNGDISTEIAVIGGGFTGLSTALHLAQAGSGVHVLEAGEIGTGASGRNVGLVNAGLWLPPAAIRAKLGADIGDTLVSLLGDAPRTVFSLIEKHQIQCEATQSGTIHVSSTARGTTDLRDRAAMWQQLGAPVRLLDAQETAQRTGTAHFTAGLFDARAGTVQPLGYARGLARIATAAGATISTQSGVTEITRDSDNWRLETATGTLTARRVVMATNTYTGALWPDFQKYQSRINYFQLASEPLGERAAHILPGGEGIWDCGTIMVSLRRDQAGRIILGSMGRIVETARLSQRWADKTLARLLPDIGPVKWDSAWHGSIGITPDKLPRIVQLADGIYAPFGYNGRGIAPGTAFGKAMAGMLTGTGSLPLPLSQPTPLRAPRLYAKALDLSLLAHKALRTVA</sequence>